<dbReference type="Pfam" id="PF25137">
    <property type="entry name" value="ADH_Fe_C"/>
    <property type="match status" value="1"/>
</dbReference>
<dbReference type="PANTHER" id="PTHR11496:SF83">
    <property type="entry name" value="HYDROXYACID-OXOACID TRANSHYDROGENASE, MITOCHONDRIAL"/>
    <property type="match status" value="1"/>
</dbReference>
<keyword evidence="1" id="KW-0560">Oxidoreductase</keyword>
<accession>A0A444JA42</accession>
<protein>
    <submittedName>
        <fullName evidence="3">Iron-containing alcohol dehydrogenase</fullName>
    </submittedName>
</protein>
<comment type="caution">
    <text evidence="3">The sequence shown here is derived from an EMBL/GenBank/DDBJ whole genome shotgun (WGS) entry which is preliminary data.</text>
</comment>
<dbReference type="Gene3D" id="1.20.1090.10">
    <property type="entry name" value="Dehydroquinate synthase-like - alpha domain"/>
    <property type="match status" value="1"/>
</dbReference>
<dbReference type="FunFam" id="1.20.1090.10:FF:000001">
    <property type="entry name" value="Aldehyde-alcohol dehydrogenase"/>
    <property type="match status" value="1"/>
</dbReference>
<evidence type="ECO:0000259" key="2">
    <source>
        <dbReference type="Pfam" id="PF25137"/>
    </source>
</evidence>
<evidence type="ECO:0000313" key="3">
    <source>
        <dbReference type="EMBL" id="RWX49949.1"/>
    </source>
</evidence>
<dbReference type="InterPro" id="IPR056798">
    <property type="entry name" value="ADH_Fe_C"/>
</dbReference>
<dbReference type="Proteomes" id="UP000287615">
    <property type="component" value="Unassembled WGS sequence"/>
</dbReference>
<evidence type="ECO:0000313" key="4">
    <source>
        <dbReference type="Proteomes" id="UP000287615"/>
    </source>
</evidence>
<dbReference type="InterPro" id="IPR039697">
    <property type="entry name" value="Alcohol_dehydrogenase_Fe"/>
</dbReference>
<feature type="domain" description="Fe-containing alcohol dehydrogenase-like C-terminal" evidence="2">
    <location>
        <begin position="52"/>
        <end position="239"/>
    </location>
</feature>
<dbReference type="GO" id="GO:0004022">
    <property type="term" value="F:alcohol dehydrogenase (NAD+) activity"/>
    <property type="evidence" value="ECO:0007669"/>
    <property type="project" value="TreeGrafter"/>
</dbReference>
<name>A0A444JA42_9BACT</name>
<evidence type="ECO:0000256" key="1">
    <source>
        <dbReference type="ARBA" id="ARBA00023002"/>
    </source>
</evidence>
<gene>
    <name evidence="3" type="ORF">VU00_11812</name>
</gene>
<organism evidence="3 4">
    <name type="scientific">Candidatus Electrothrix marina</name>
    <dbReference type="NCBI Taxonomy" id="1859130"/>
    <lineage>
        <taxon>Bacteria</taxon>
        <taxon>Pseudomonadati</taxon>
        <taxon>Thermodesulfobacteriota</taxon>
        <taxon>Desulfobulbia</taxon>
        <taxon>Desulfobulbales</taxon>
        <taxon>Desulfobulbaceae</taxon>
        <taxon>Candidatus Electrothrix</taxon>
    </lineage>
</organism>
<dbReference type="PANTHER" id="PTHR11496">
    <property type="entry name" value="ALCOHOL DEHYDROGENASE"/>
    <property type="match status" value="1"/>
</dbReference>
<sequence>PRPAEQAPKSPAFRSLLTEKKGVKYPLVSYELTPDVAIVDGEICVSMPPDVTANTGLDALAHDTEAYASSLADPYTDPLVKQSIEMIFKYLPVAYKESSSLEARQAMHDASCLAGIAFTNALLGIVHAMAHQLGGMFGIPHGCANAILMPNVVRYNSSATKKYEDLAKVLGKETAEDYALEIENLRAAVNVPASVKEYGIAESDWNAKLDEITKNAMADPCVGANPRTPTEEDIRKIFDCCYSGMKVDF</sequence>
<dbReference type="SUPFAM" id="SSF56796">
    <property type="entry name" value="Dehydroquinate synthase-like"/>
    <property type="match status" value="1"/>
</dbReference>
<dbReference type="GO" id="GO:0046872">
    <property type="term" value="F:metal ion binding"/>
    <property type="evidence" value="ECO:0007669"/>
    <property type="project" value="InterPro"/>
</dbReference>
<dbReference type="PROSITE" id="PS00060">
    <property type="entry name" value="ADH_IRON_2"/>
    <property type="match status" value="1"/>
</dbReference>
<proteinExistence type="predicted"/>
<reference evidence="3 4" key="1">
    <citation type="submission" date="2017-01" db="EMBL/GenBank/DDBJ databases">
        <title>The cable genome- insights into the physiology and evolution of filamentous bacteria capable of sulfide oxidation via long distance electron transfer.</title>
        <authorList>
            <person name="Schreiber L."/>
            <person name="Bjerg J.T."/>
            <person name="Boggild A."/>
            <person name="Van De Vossenberg J."/>
            <person name="Meysman F."/>
            <person name="Nielsen L.P."/>
            <person name="Schramm A."/>
            <person name="Kjeldsen K.U."/>
        </authorList>
    </citation>
    <scope>NUCLEOTIDE SEQUENCE [LARGE SCALE GENOMIC DNA]</scope>
    <source>
        <strain evidence="3">A3</strain>
    </source>
</reference>
<dbReference type="AlphaFoldDB" id="A0A444JA42"/>
<dbReference type="EMBL" id="MTKR01000181">
    <property type="protein sequence ID" value="RWX49949.1"/>
    <property type="molecule type" value="Genomic_DNA"/>
</dbReference>
<dbReference type="InterPro" id="IPR018211">
    <property type="entry name" value="ADH_Fe_CS"/>
</dbReference>
<dbReference type="PROSITE" id="PS00913">
    <property type="entry name" value="ADH_IRON_1"/>
    <property type="match status" value="1"/>
</dbReference>
<feature type="non-terminal residue" evidence="3">
    <location>
        <position position="1"/>
    </location>
</feature>